<organism evidence="2 3">
    <name type="scientific">Halorubrum glutamatedens</name>
    <dbReference type="NCBI Taxonomy" id="2707018"/>
    <lineage>
        <taxon>Archaea</taxon>
        <taxon>Methanobacteriati</taxon>
        <taxon>Methanobacteriota</taxon>
        <taxon>Stenosarchaea group</taxon>
        <taxon>Halobacteria</taxon>
        <taxon>Halobacteriales</taxon>
        <taxon>Haloferacaceae</taxon>
        <taxon>Halorubrum</taxon>
    </lineage>
</organism>
<keyword evidence="2" id="KW-0067">ATP-binding</keyword>
<proteinExistence type="predicted"/>
<keyword evidence="2" id="KW-0547">Nucleotide-binding</keyword>
<evidence type="ECO:0000256" key="1">
    <source>
        <dbReference type="SAM" id="MobiDB-lite"/>
    </source>
</evidence>
<keyword evidence="3" id="KW-1185">Reference proteome</keyword>
<gene>
    <name evidence="2" type="ORF">ACFPJA_03190</name>
</gene>
<protein>
    <submittedName>
        <fullName evidence="2">ATP-binding protein</fullName>
    </submittedName>
</protein>
<evidence type="ECO:0000313" key="2">
    <source>
        <dbReference type="EMBL" id="MFC5133734.1"/>
    </source>
</evidence>
<comment type="caution">
    <text evidence="2">The sequence shown here is derived from an EMBL/GenBank/DDBJ whole genome shotgun (WGS) entry which is preliminary data.</text>
</comment>
<name>A0ABD5QNH7_9EURY</name>
<dbReference type="PANTHER" id="PTHR30121:SF6">
    <property type="entry name" value="SLR6007 PROTEIN"/>
    <property type="match status" value="1"/>
</dbReference>
<dbReference type="InterPro" id="IPR027417">
    <property type="entry name" value="P-loop_NTPase"/>
</dbReference>
<dbReference type="InterPro" id="IPR051162">
    <property type="entry name" value="T4SS_component"/>
</dbReference>
<feature type="region of interest" description="Disordered" evidence="1">
    <location>
        <begin position="370"/>
        <end position="394"/>
    </location>
</feature>
<sequence length="591" mass="68227">MLSPEDFVQHLLTVGQSGSGKTTLFYNMMDQVPVPFWSFDLKQDYRHLIHRDPSVLVLPWQEFRFNPLRPPPGVPPRRWAQVFSEIFGHATALLSGSKNYLMKQIIELYDLYDLFDAVTEPYPSLHDLQVLLEQAKINYVRKQADYRDTVHNRLEAMTLTAGAVFDCSQGHPIDDLLSRKVVFEFDGLGRDLQNFLMEILFAYVYEYRLAQNHRGGGLRHLFFLDEGKRVFSVYKERQDAAGIPAIDELTAKMREFGEGLVVADQEATKLTDSIKANTYTKILLPTGDEKQFQGMVQSMNLSERQADIARSFDTGEAVVQVGNRDPVPVDLTHVDVEKTIFDSLLRGLQAEIWSMLPYTPRQTTAAFRQTVGNESDKENEPTETDDPRDSGTDIDLSDEAVQLLKDVIDNPFTSLTDRYERFANDYKANQVKTELVDAELVRERTLTQGTEHHKLLELTDRGRSYVEDELDQDIEHRGRGGIIHRYWQHQIRDVFELAGWTAKVELFDADVYVYMDEKEIAVEVAMGTNDREIEHAKQRLDRGLDEVWVVCPNESVKNELKQQMEDEDLPMERIEFRRFRDFSDTEIFESS</sequence>
<dbReference type="PANTHER" id="PTHR30121">
    <property type="entry name" value="UNCHARACTERIZED PROTEIN YJGR-RELATED"/>
    <property type="match status" value="1"/>
</dbReference>
<dbReference type="GO" id="GO:0005524">
    <property type="term" value="F:ATP binding"/>
    <property type="evidence" value="ECO:0007669"/>
    <property type="project" value="UniProtKB-KW"/>
</dbReference>
<dbReference type="Gene3D" id="3.40.50.300">
    <property type="entry name" value="P-loop containing nucleotide triphosphate hydrolases"/>
    <property type="match status" value="2"/>
</dbReference>
<reference evidence="2 3" key="1">
    <citation type="journal article" date="2019" name="Int. J. Syst. Evol. Microbiol.">
        <title>The Global Catalogue of Microorganisms (GCM) 10K type strain sequencing project: providing services to taxonomists for standard genome sequencing and annotation.</title>
        <authorList>
            <consortium name="The Broad Institute Genomics Platform"/>
            <consortium name="The Broad Institute Genome Sequencing Center for Infectious Disease"/>
            <person name="Wu L."/>
            <person name="Ma J."/>
        </authorList>
    </citation>
    <scope>NUCLEOTIDE SEQUENCE [LARGE SCALE GENOMIC DNA]</scope>
    <source>
        <strain evidence="2 3">CGMCC 1.16026</strain>
    </source>
</reference>
<feature type="compositionally biased region" description="Basic and acidic residues" evidence="1">
    <location>
        <begin position="374"/>
        <end position="391"/>
    </location>
</feature>
<dbReference type="EMBL" id="JBHSKV010000003">
    <property type="protein sequence ID" value="MFC5133734.1"/>
    <property type="molecule type" value="Genomic_DNA"/>
</dbReference>
<evidence type="ECO:0000313" key="3">
    <source>
        <dbReference type="Proteomes" id="UP001596145"/>
    </source>
</evidence>
<accession>A0ABD5QNH7</accession>
<dbReference type="RefSeq" id="WP_238987741.1">
    <property type="nucleotide sequence ID" value="NZ_JBHSKV010000003.1"/>
</dbReference>
<dbReference type="Proteomes" id="UP001596145">
    <property type="component" value="Unassembled WGS sequence"/>
</dbReference>
<dbReference type="AlphaFoldDB" id="A0ABD5QNH7"/>
<dbReference type="SUPFAM" id="SSF52540">
    <property type="entry name" value="P-loop containing nucleoside triphosphate hydrolases"/>
    <property type="match status" value="1"/>
</dbReference>